<protein>
    <submittedName>
        <fullName evidence="4">Ca-activated chloride channel family protein</fullName>
    </submittedName>
</protein>
<reference evidence="4 5" key="1">
    <citation type="submission" date="2018-05" db="EMBL/GenBank/DDBJ databases">
        <title>Freshwater and sediment microbial communities from various areas in North America, analyzing microbe dynamics in response to fracking.</title>
        <authorList>
            <person name="Lamendella R."/>
        </authorList>
    </citation>
    <scope>NUCLEOTIDE SEQUENCE [LARGE SCALE GENOMIC DNA]</scope>
    <source>
        <strain evidence="4 5">15_TX</strain>
    </source>
</reference>
<evidence type="ECO:0000256" key="2">
    <source>
        <dbReference type="SAM" id="SignalP"/>
    </source>
</evidence>
<dbReference type="AlphaFoldDB" id="A0A2V2ZHL2"/>
<dbReference type="Pfam" id="PF13519">
    <property type="entry name" value="VWA_2"/>
    <property type="match status" value="1"/>
</dbReference>
<dbReference type="Proteomes" id="UP000247150">
    <property type="component" value="Unassembled WGS sequence"/>
</dbReference>
<accession>A0A2V2ZHL2</accession>
<feature type="compositionally biased region" description="Basic and acidic residues" evidence="1">
    <location>
        <begin position="33"/>
        <end position="53"/>
    </location>
</feature>
<feature type="region of interest" description="Disordered" evidence="1">
    <location>
        <begin position="25"/>
        <end position="53"/>
    </location>
</feature>
<gene>
    <name evidence="4" type="ORF">DFO73_12422</name>
</gene>
<dbReference type="Gene3D" id="3.40.50.410">
    <property type="entry name" value="von Willebrand factor, type A domain"/>
    <property type="match status" value="1"/>
</dbReference>
<proteinExistence type="predicted"/>
<comment type="caution">
    <text evidence="4">The sequence shown here is derived from an EMBL/GenBank/DDBJ whole genome shotgun (WGS) entry which is preliminary data.</text>
</comment>
<dbReference type="SMART" id="SM00327">
    <property type="entry name" value="VWA"/>
    <property type="match status" value="1"/>
</dbReference>
<dbReference type="PROSITE" id="PS50234">
    <property type="entry name" value="VWFA"/>
    <property type="match status" value="1"/>
</dbReference>
<organism evidence="4 5">
    <name type="scientific">Cytobacillus oceanisediminis</name>
    <dbReference type="NCBI Taxonomy" id="665099"/>
    <lineage>
        <taxon>Bacteria</taxon>
        <taxon>Bacillati</taxon>
        <taxon>Bacillota</taxon>
        <taxon>Bacilli</taxon>
        <taxon>Bacillales</taxon>
        <taxon>Bacillaceae</taxon>
        <taxon>Cytobacillus</taxon>
    </lineage>
</organism>
<sequence length="460" mass="51299">MLRNIQRFAFLLLCLLIIAGCSSTSNEGTNSEDSIKDKKNSGKAEQVEEVADSKKAEQIEIDAPKLPINLEEIIAYPTGQFASNEFKIEDEEVQSALDSLPAFPEDASDAELQMLFEHLYSLYKKEYQDPKEMFTSSTVSEPDQNEAIVEKIETVNVEIILDSSGSMANLMGSKSRMELAKESINKFASSLPKEANISLRVYGHKGTGSDNDKKLSCSSNELVYPMQPYNQGGLAQALSKFKPAGWTPLAQAIKEAQKDLSRYKGENNKNIIYVVSDGIETCGGDPVASAKSLKDSGIAPVVNIIGFDVAGKDQQQLEEVAKAAEGTYVNVNNQEQLQNEFTKTVEESAKWLNWKNEQDIDVIYNSNIQMMDIYAVTDGWHMKNNLEKPMILFSLNELQNKGKITNAQNNKIIDMVEAFYMEQMNSIEELEKVLVDATQEDLNATLDKIDKIYQENVSQN</sequence>
<feature type="signal peptide" evidence="2">
    <location>
        <begin position="1"/>
        <end position="27"/>
    </location>
</feature>
<feature type="chain" id="PRO_5038771667" evidence="2">
    <location>
        <begin position="28"/>
        <end position="460"/>
    </location>
</feature>
<evidence type="ECO:0000256" key="1">
    <source>
        <dbReference type="SAM" id="MobiDB-lite"/>
    </source>
</evidence>
<dbReference type="PROSITE" id="PS51257">
    <property type="entry name" value="PROKAR_LIPOPROTEIN"/>
    <property type="match status" value="1"/>
</dbReference>
<evidence type="ECO:0000259" key="3">
    <source>
        <dbReference type="PROSITE" id="PS50234"/>
    </source>
</evidence>
<name>A0A2V2ZHL2_9BACI</name>
<evidence type="ECO:0000313" key="4">
    <source>
        <dbReference type="EMBL" id="PWW17620.1"/>
    </source>
</evidence>
<evidence type="ECO:0000313" key="5">
    <source>
        <dbReference type="Proteomes" id="UP000247150"/>
    </source>
</evidence>
<dbReference type="InterPro" id="IPR002035">
    <property type="entry name" value="VWF_A"/>
</dbReference>
<dbReference type="EMBL" id="QGTW01000024">
    <property type="protein sequence ID" value="PWW17620.1"/>
    <property type="molecule type" value="Genomic_DNA"/>
</dbReference>
<dbReference type="OrthoDB" id="9783818at2"/>
<keyword evidence="2" id="KW-0732">Signal</keyword>
<feature type="domain" description="VWFA" evidence="3">
    <location>
        <begin position="156"/>
        <end position="345"/>
    </location>
</feature>
<dbReference type="SUPFAM" id="SSF53300">
    <property type="entry name" value="vWA-like"/>
    <property type="match status" value="1"/>
</dbReference>
<dbReference type="InterPro" id="IPR036465">
    <property type="entry name" value="vWFA_dom_sf"/>
</dbReference>